<evidence type="ECO:0000256" key="5">
    <source>
        <dbReference type="SAM" id="Coils"/>
    </source>
</evidence>
<evidence type="ECO:0000259" key="7">
    <source>
        <dbReference type="Pfam" id="PF18052"/>
    </source>
</evidence>
<evidence type="ECO:0000256" key="3">
    <source>
        <dbReference type="ARBA" id="ARBA00022821"/>
    </source>
</evidence>
<keyword evidence="3" id="KW-0611">Plant defense</keyword>
<evidence type="ECO:0000313" key="10">
    <source>
        <dbReference type="EMBL" id="PRQ32223.1"/>
    </source>
</evidence>
<protein>
    <submittedName>
        <fullName evidence="10">Putative P-loop containing nucleoside triphosphate hydrolase, leucine-rich repeat domain, L</fullName>
    </submittedName>
</protein>
<dbReference type="Gramene" id="PRQ32223">
    <property type="protein sequence ID" value="PRQ32223"/>
    <property type="gene ID" value="RchiOBHm_Chr5g0044001"/>
</dbReference>
<dbReference type="InterPro" id="IPR032675">
    <property type="entry name" value="LRR_dom_sf"/>
</dbReference>
<dbReference type="InterPro" id="IPR041118">
    <property type="entry name" value="Rx_N"/>
</dbReference>
<evidence type="ECO:0000313" key="11">
    <source>
        <dbReference type="Proteomes" id="UP000238479"/>
    </source>
</evidence>
<dbReference type="GO" id="GO:0051707">
    <property type="term" value="P:response to other organism"/>
    <property type="evidence" value="ECO:0007669"/>
    <property type="project" value="UniProtKB-ARBA"/>
</dbReference>
<dbReference type="GO" id="GO:0006952">
    <property type="term" value="P:defense response"/>
    <property type="evidence" value="ECO:0007669"/>
    <property type="project" value="UniProtKB-KW"/>
</dbReference>
<keyword evidence="4" id="KW-0067">ATP-binding</keyword>
<dbReference type="InterPro" id="IPR055414">
    <property type="entry name" value="LRR_R13L4/SHOC2-like"/>
</dbReference>
<keyword evidence="11" id="KW-1185">Reference proteome</keyword>
<keyword evidence="1" id="KW-0677">Repeat</keyword>
<evidence type="ECO:0000259" key="9">
    <source>
        <dbReference type="Pfam" id="PF23598"/>
    </source>
</evidence>
<comment type="caution">
    <text evidence="10">The sequence shown here is derived from an EMBL/GenBank/DDBJ whole genome shotgun (WGS) entry which is preliminary data.</text>
</comment>
<reference evidence="10 11" key="1">
    <citation type="journal article" date="2018" name="Nat. Genet.">
        <title>The Rosa genome provides new insights in the design of modern roses.</title>
        <authorList>
            <person name="Bendahmane M."/>
        </authorList>
    </citation>
    <scope>NUCLEOTIDE SEQUENCE [LARGE SCALE GENOMIC DNA]</scope>
    <source>
        <strain evidence="11">cv. Old Blush</strain>
    </source>
</reference>
<dbReference type="Gene3D" id="1.20.5.4130">
    <property type="match status" value="1"/>
</dbReference>
<evidence type="ECO:0000256" key="4">
    <source>
        <dbReference type="ARBA" id="ARBA00022840"/>
    </source>
</evidence>
<dbReference type="PANTHER" id="PTHR36766">
    <property type="entry name" value="PLANT BROAD-SPECTRUM MILDEW RESISTANCE PROTEIN RPW8"/>
    <property type="match status" value="1"/>
</dbReference>
<dbReference type="Pfam" id="PF23598">
    <property type="entry name" value="LRR_14"/>
    <property type="match status" value="1"/>
</dbReference>
<keyword evidence="5" id="KW-0175">Coiled coil</keyword>
<dbReference type="OMA" id="HEFNDEL"/>
<dbReference type="Pfam" id="PF18052">
    <property type="entry name" value="Rx_N"/>
    <property type="match status" value="1"/>
</dbReference>
<feature type="domain" description="Disease resistance R13L4/SHOC-2-like LRR" evidence="9">
    <location>
        <begin position="550"/>
        <end position="754"/>
    </location>
</feature>
<organism evidence="10 11">
    <name type="scientific">Rosa chinensis</name>
    <name type="common">China rose</name>
    <dbReference type="NCBI Taxonomy" id="74649"/>
    <lineage>
        <taxon>Eukaryota</taxon>
        <taxon>Viridiplantae</taxon>
        <taxon>Streptophyta</taxon>
        <taxon>Embryophyta</taxon>
        <taxon>Tracheophyta</taxon>
        <taxon>Spermatophyta</taxon>
        <taxon>Magnoliopsida</taxon>
        <taxon>eudicotyledons</taxon>
        <taxon>Gunneridae</taxon>
        <taxon>Pentapetalae</taxon>
        <taxon>rosids</taxon>
        <taxon>fabids</taxon>
        <taxon>Rosales</taxon>
        <taxon>Rosaceae</taxon>
        <taxon>Rosoideae</taxon>
        <taxon>Rosoideae incertae sedis</taxon>
        <taxon>Rosa</taxon>
    </lineage>
</organism>
<dbReference type="GO" id="GO:0043531">
    <property type="term" value="F:ADP binding"/>
    <property type="evidence" value="ECO:0007669"/>
    <property type="project" value="InterPro"/>
</dbReference>
<evidence type="ECO:0000259" key="8">
    <source>
        <dbReference type="Pfam" id="PF23559"/>
    </source>
</evidence>
<dbReference type="Gene3D" id="3.40.50.300">
    <property type="entry name" value="P-loop containing nucleotide triphosphate hydrolases"/>
    <property type="match status" value="1"/>
</dbReference>
<dbReference type="AlphaFoldDB" id="A0A2P6QDG3"/>
<sequence>MALEVVGGAFLSGLFQEIFHKMASREVMDFIKGKKQTKGLLNRLEMTLRSVNVVLDDAEEKQLSSSDVKEWLDELKEAVFGAEDLLTEIKTEAMRRKLEAEQYGSSTSKLQQLVSFFFHAFDESVDPKIEEILERLDFIASQKDALNLKTGAWHRLSMRVILPSTSLVDDSGVYGRYEDKETIAKLLLSDDASGNKVGVIPIVGMGGIGKTTLAQLLYNDARVKQHFDLQAWVCVSENFEAVRSVTICGSVDLNLLQVNLKEALMGKKFLFVLDDVWNENYIHWDVLRCPFEFGVHGSRIIVTTRNEGVGSMMGTLPTHYLLQISEEDCLLLFAKHAFRNADLSLPLAAKSLGGLLCSKVNLEEWVKILKSDIWEFADKGSTILPALWLRYYYLPPHLKRCFAYCSIFPKGYVFERSQLVFLWMAEDLLQPKNKKLVEEVGEEYFDQLISRSFFQHSSTVLDGFIMHDLISDLAKSVSGDFCFRLEKDDNSLDILTKTRHFSYMRDRCNGFENFEAINEAKYLRTFLPLQLTELWSERFQMLDKVLHDLLPTLRCLRVLNLSRYDIKELPSSIGNLKHLRYLNLSWTSIEKLPDTVCNLCNLQTLLLSHCEALAHLPANLGRPTNLRHLDIGDVGGTNLVKMPPHMGKLKDLQMLSDFVLDQPTARNEILELKELKHLQGTLRISGIQNIANAVDAFAAKMWEKKSLAHLILEFGGYTEDSHKDREVLNNLQPRTNLKELTIDSYRGTRFPGWLGDHYSSNI</sequence>
<dbReference type="PANTHER" id="PTHR36766:SF51">
    <property type="entry name" value="DISEASE RESISTANCE RPP13-LIKE PROTEIN 1"/>
    <property type="match status" value="1"/>
</dbReference>
<dbReference type="GO" id="GO:0005524">
    <property type="term" value="F:ATP binding"/>
    <property type="evidence" value="ECO:0007669"/>
    <property type="project" value="UniProtKB-KW"/>
</dbReference>
<dbReference type="InterPro" id="IPR027417">
    <property type="entry name" value="P-loop_NTPase"/>
</dbReference>
<dbReference type="Pfam" id="PF00931">
    <property type="entry name" value="NB-ARC"/>
    <property type="match status" value="1"/>
</dbReference>
<keyword evidence="2" id="KW-0547">Nucleotide-binding</keyword>
<feature type="domain" description="Disease resistance N-terminal" evidence="7">
    <location>
        <begin position="12"/>
        <end position="105"/>
    </location>
</feature>
<dbReference type="InterPro" id="IPR036388">
    <property type="entry name" value="WH-like_DNA-bd_sf"/>
</dbReference>
<feature type="coiled-coil region" evidence="5">
    <location>
        <begin position="41"/>
        <end position="92"/>
    </location>
</feature>
<dbReference type="Gene3D" id="1.10.10.10">
    <property type="entry name" value="Winged helix-like DNA-binding domain superfamily/Winged helix DNA-binding domain"/>
    <property type="match status" value="1"/>
</dbReference>
<dbReference type="EMBL" id="PDCK01000043">
    <property type="protein sequence ID" value="PRQ32223.1"/>
    <property type="molecule type" value="Genomic_DNA"/>
</dbReference>
<proteinExistence type="predicted"/>
<dbReference type="InterPro" id="IPR058922">
    <property type="entry name" value="WHD_DRP"/>
</dbReference>
<feature type="domain" description="Disease resistance protein winged helix" evidence="8">
    <location>
        <begin position="407"/>
        <end position="474"/>
    </location>
</feature>
<dbReference type="Pfam" id="PF23559">
    <property type="entry name" value="WHD_DRP"/>
    <property type="match status" value="1"/>
</dbReference>
<dbReference type="SUPFAM" id="SSF52540">
    <property type="entry name" value="P-loop containing nucleoside triphosphate hydrolases"/>
    <property type="match status" value="1"/>
</dbReference>
<evidence type="ECO:0000259" key="6">
    <source>
        <dbReference type="Pfam" id="PF00931"/>
    </source>
</evidence>
<gene>
    <name evidence="10" type="ORF">RchiOBHm_Chr5g0044001</name>
</gene>
<dbReference type="SUPFAM" id="SSF52058">
    <property type="entry name" value="L domain-like"/>
    <property type="match status" value="1"/>
</dbReference>
<dbReference type="Gene3D" id="3.80.10.10">
    <property type="entry name" value="Ribonuclease Inhibitor"/>
    <property type="match status" value="1"/>
</dbReference>
<evidence type="ECO:0000256" key="2">
    <source>
        <dbReference type="ARBA" id="ARBA00022741"/>
    </source>
</evidence>
<name>A0A2P6QDG3_ROSCH</name>
<dbReference type="InterPro" id="IPR002182">
    <property type="entry name" value="NB-ARC"/>
</dbReference>
<evidence type="ECO:0000256" key="1">
    <source>
        <dbReference type="ARBA" id="ARBA00022737"/>
    </source>
</evidence>
<feature type="domain" description="NB-ARC" evidence="6">
    <location>
        <begin position="180"/>
        <end position="341"/>
    </location>
</feature>
<accession>A0A2P6QDG3</accession>
<dbReference type="GO" id="GO:0016787">
    <property type="term" value="F:hydrolase activity"/>
    <property type="evidence" value="ECO:0007669"/>
    <property type="project" value="UniProtKB-KW"/>
</dbReference>
<dbReference type="Proteomes" id="UP000238479">
    <property type="component" value="Chromosome 5"/>
</dbReference>
<keyword evidence="10" id="KW-0378">Hydrolase</keyword>
<dbReference type="PRINTS" id="PR00364">
    <property type="entry name" value="DISEASERSIST"/>
</dbReference>